<dbReference type="InterPro" id="IPR006531">
    <property type="entry name" value="Gp5/Vgr_OB"/>
</dbReference>
<feature type="domain" description="Gp5/Type VI secretion system Vgr protein OB-fold" evidence="1">
    <location>
        <begin position="21"/>
        <end position="86"/>
    </location>
</feature>
<comment type="caution">
    <text evidence="2">The sequence shown here is derived from an EMBL/GenBank/DDBJ whole genome shotgun (WGS) entry which is preliminary data.</text>
</comment>
<dbReference type="Gene3D" id="6.20.150.10">
    <property type="match status" value="1"/>
</dbReference>
<dbReference type="Gene3D" id="2.40.50.230">
    <property type="entry name" value="Gp5 N-terminal domain"/>
    <property type="match status" value="1"/>
</dbReference>
<dbReference type="InterPro" id="IPR013046">
    <property type="entry name" value="GpV/Gp45"/>
</dbReference>
<gene>
    <name evidence="2" type="ORF">IBE52_07080</name>
</gene>
<keyword evidence="3" id="KW-1185">Reference proteome</keyword>
<dbReference type="NCBIfam" id="TIGR01644">
    <property type="entry name" value="phage_P2_V"/>
    <property type="match status" value="1"/>
</dbReference>
<sequence>MDSNILELLQDLRTRLTNIVRTGVITEVDRGKVRVQTGGIITKYLPYVTQRAGDCITWWKPSVGEQVMILSPCGNINNGIVINSIYTAIQEPPEDFDKKHQTRYDDGTIITYDYENKKLQIESEAEIIIKSSKISIDAGSADIDIKCGNFNIDSSGEVNITATKTNIDAETNIEGETNINNKLNVSQNIKSDADVQAQNVKADIDVKAQSKSLISHYHIDAEGRATSPTQ</sequence>
<dbReference type="EMBL" id="JACTSG010000004">
    <property type="protein sequence ID" value="MBK2302675.1"/>
    <property type="molecule type" value="Genomic_DNA"/>
</dbReference>
<dbReference type="Proteomes" id="UP000760407">
    <property type="component" value="Unassembled WGS sequence"/>
</dbReference>
<reference evidence="2 3" key="1">
    <citation type="submission" date="2020-08" db="EMBL/GenBank/DDBJ databases">
        <title>Comparative genomics of Francisella species.</title>
        <authorList>
            <person name="Sahl J."/>
            <person name="Sjodin A."/>
            <person name="Wagner D."/>
            <person name="Forsman M."/>
        </authorList>
    </citation>
    <scope>NUCLEOTIDE SEQUENCE [LARGE SCALE GENOMIC DNA]</scope>
    <source>
        <strain evidence="2 3">F1093</strain>
    </source>
</reference>
<dbReference type="Pfam" id="PF04717">
    <property type="entry name" value="Phage_base_V"/>
    <property type="match status" value="1"/>
</dbReference>
<evidence type="ECO:0000259" key="1">
    <source>
        <dbReference type="Pfam" id="PF04717"/>
    </source>
</evidence>
<dbReference type="InterPro" id="IPR037026">
    <property type="entry name" value="Vgr_OB-fold_dom_sf"/>
</dbReference>
<dbReference type="RefSeq" id="WP_200166856.1">
    <property type="nucleotide sequence ID" value="NZ_JACTSG010000004.1"/>
</dbReference>
<organism evidence="2 3">
    <name type="scientific">Francisella philomiragia</name>
    <dbReference type="NCBI Taxonomy" id="28110"/>
    <lineage>
        <taxon>Bacteria</taxon>
        <taxon>Pseudomonadati</taxon>
        <taxon>Pseudomonadota</taxon>
        <taxon>Gammaproteobacteria</taxon>
        <taxon>Thiotrichales</taxon>
        <taxon>Francisellaceae</taxon>
        <taxon>Francisella</taxon>
    </lineage>
</organism>
<evidence type="ECO:0000313" key="2">
    <source>
        <dbReference type="EMBL" id="MBK2302675.1"/>
    </source>
</evidence>
<evidence type="ECO:0000313" key="3">
    <source>
        <dbReference type="Proteomes" id="UP000760407"/>
    </source>
</evidence>
<accession>A0ABS1GCV7</accession>
<name>A0ABS1GCV7_9GAMM</name>
<proteinExistence type="predicted"/>
<protein>
    <submittedName>
        <fullName evidence="2">Phage baseplate assembly protein V</fullName>
    </submittedName>
</protein>